<protein>
    <submittedName>
        <fullName evidence="1">Uncharacterized protein</fullName>
    </submittedName>
</protein>
<dbReference type="Proteomes" id="UP000187406">
    <property type="component" value="Unassembled WGS sequence"/>
</dbReference>
<proteinExistence type="predicted"/>
<organism evidence="1 2">
    <name type="scientific">Cephalotus follicularis</name>
    <name type="common">Albany pitcher plant</name>
    <dbReference type="NCBI Taxonomy" id="3775"/>
    <lineage>
        <taxon>Eukaryota</taxon>
        <taxon>Viridiplantae</taxon>
        <taxon>Streptophyta</taxon>
        <taxon>Embryophyta</taxon>
        <taxon>Tracheophyta</taxon>
        <taxon>Spermatophyta</taxon>
        <taxon>Magnoliopsida</taxon>
        <taxon>eudicotyledons</taxon>
        <taxon>Gunneridae</taxon>
        <taxon>Pentapetalae</taxon>
        <taxon>rosids</taxon>
        <taxon>fabids</taxon>
        <taxon>Oxalidales</taxon>
        <taxon>Cephalotaceae</taxon>
        <taxon>Cephalotus</taxon>
    </lineage>
</organism>
<name>A0A1Q3CW59_CEPFO</name>
<dbReference type="EMBL" id="BDDD01003164">
    <property type="protein sequence ID" value="GAV84293.1"/>
    <property type="molecule type" value="Genomic_DNA"/>
</dbReference>
<dbReference type="AlphaFoldDB" id="A0A1Q3CW59"/>
<dbReference type="OrthoDB" id="1681765at2759"/>
<accession>A0A1Q3CW59</accession>
<sequence>ADMIRPVDLEFIDIPTQILKISSYMLHFKVLLLAIDEVHMHVCISPLYANPYIGRKEIPTQNVSASCNVNMQFTFCLAS</sequence>
<evidence type="ECO:0000313" key="1">
    <source>
        <dbReference type="EMBL" id="GAV84293.1"/>
    </source>
</evidence>
<reference evidence="2" key="1">
    <citation type="submission" date="2016-04" db="EMBL/GenBank/DDBJ databases">
        <title>Cephalotus genome sequencing.</title>
        <authorList>
            <person name="Fukushima K."/>
            <person name="Hasebe M."/>
            <person name="Fang X."/>
        </authorList>
    </citation>
    <scope>NUCLEOTIDE SEQUENCE [LARGE SCALE GENOMIC DNA]</scope>
    <source>
        <strain evidence="2">cv. St1</strain>
    </source>
</reference>
<feature type="non-terminal residue" evidence="1">
    <location>
        <position position="1"/>
    </location>
</feature>
<dbReference type="InParanoid" id="A0A1Q3CW59"/>
<evidence type="ECO:0000313" key="2">
    <source>
        <dbReference type="Proteomes" id="UP000187406"/>
    </source>
</evidence>
<keyword evidence="2" id="KW-1185">Reference proteome</keyword>
<gene>
    <name evidence="1" type="ORF">CFOL_v3_27737</name>
</gene>
<comment type="caution">
    <text evidence="1">The sequence shown here is derived from an EMBL/GenBank/DDBJ whole genome shotgun (WGS) entry which is preliminary data.</text>
</comment>